<dbReference type="InterPro" id="IPR027417">
    <property type="entry name" value="P-loop_NTPase"/>
</dbReference>
<keyword evidence="4" id="KW-1185">Reference proteome</keyword>
<dbReference type="Gramene" id="PRQ52138">
    <property type="protein sequence ID" value="PRQ52138"/>
    <property type="gene ID" value="RchiOBHm_Chr2g0152211"/>
</dbReference>
<dbReference type="GO" id="GO:0043531">
    <property type="term" value="F:ADP binding"/>
    <property type="evidence" value="ECO:0007669"/>
    <property type="project" value="InterPro"/>
</dbReference>
<dbReference type="GO" id="GO:0006952">
    <property type="term" value="P:defense response"/>
    <property type="evidence" value="ECO:0007669"/>
    <property type="project" value="UniProtKB-KW"/>
</dbReference>
<keyword evidence="3" id="KW-0378">Hydrolase</keyword>
<reference evidence="3 4" key="1">
    <citation type="journal article" date="2018" name="Nat. Genet.">
        <title>The Rosa genome provides new insights in the design of modern roses.</title>
        <authorList>
            <person name="Bendahmane M."/>
        </authorList>
    </citation>
    <scope>NUCLEOTIDE SEQUENCE [LARGE SCALE GENOMIC DNA]</scope>
    <source>
        <strain evidence="4">cv. Old Blush</strain>
    </source>
</reference>
<dbReference type="GO" id="GO:0016787">
    <property type="term" value="F:hydrolase activity"/>
    <property type="evidence" value="ECO:0007669"/>
    <property type="project" value="UniProtKB-KW"/>
</dbReference>
<evidence type="ECO:0000256" key="1">
    <source>
        <dbReference type="ARBA" id="ARBA00022821"/>
    </source>
</evidence>
<dbReference type="Proteomes" id="UP000238479">
    <property type="component" value="Chromosome 2"/>
</dbReference>
<evidence type="ECO:0000313" key="3">
    <source>
        <dbReference type="EMBL" id="PRQ52138.1"/>
    </source>
</evidence>
<dbReference type="AlphaFoldDB" id="A0A2P6S0C6"/>
<name>A0A2P6S0C6_ROSCH</name>
<dbReference type="SUPFAM" id="SSF52540">
    <property type="entry name" value="P-loop containing nucleoside triphosphate hydrolases"/>
    <property type="match status" value="1"/>
</dbReference>
<keyword evidence="1" id="KW-0611">Plant defense</keyword>
<organism evidence="3 4">
    <name type="scientific">Rosa chinensis</name>
    <name type="common">China rose</name>
    <dbReference type="NCBI Taxonomy" id="74649"/>
    <lineage>
        <taxon>Eukaryota</taxon>
        <taxon>Viridiplantae</taxon>
        <taxon>Streptophyta</taxon>
        <taxon>Embryophyta</taxon>
        <taxon>Tracheophyta</taxon>
        <taxon>Spermatophyta</taxon>
        <taxon>Magnoliopsida</taxon>
        <taxon>eudicotyledons</taxon>
        <taxon>Gunneridae</taxon>
        <taxon>Pentapetalae</taxon>
        <taxon>rosids</taxon>
        <taxon>fabids</taxon>
        <taxon>Rosales</taxon>
        <taxon>Rosaceae</taxon>
        <taxon>Rosoideae</taxon>
        <taxon>Rosoideae incertae sedis</taxon>
        <taxon>Rosa</taxon>
    </lineage>
</organism>
<protein>
    <submittedName>
        <fullName evidence="3">Putative P-loop containing nucleoside triphosphate hydrolase</fullName>
    </submittedName>
</protein>
<dbReference type="EMBL" id="PDCK01000040">
    <property type="protein sequence ID" value="PRQ52138.1"/>
    <property type="molecule type" value="Genomic_DNA"/>
</dbReference>
<evidence type="ECO:0000313" key="4">
    <source>
        <dbReference type="Proteomes" id="UP000238479"/>
    </source>
</evidence>
<dbReference type="Gene3D" id="3.40.50.300">
    <property type="entry name" value="P-loop containing nucleotide triphosphate hydrolases"/>
    <property type="match status" value="1"/>
</dbReference>
<dbReference type="PANTHER" id="PTHR36766:SF30">
    <property type="entry name" value="TIR-NBS TYPE DISEASE RESISTANCE PROTEIN-RELATED"/>
    <property type="match status" value="1"/>
</dbReference>
<feature type="domain" description="NB-ARC" evidence="2">
    <location>
        <begin position="62"/>
        <end position="223"/>
    </location>
</feature>
<proteinExistence type="predicted"/>
<dbReference type="Pfam" id="PF00931">
    <property type="entry name" value="NB-ARC"/>
    <property type="match status" value="1"/>
</dbReference>
<gene>
    <name evidence="3" type="ORF">RchiOBHm_Chr2g0152211</name>
</gene>
<evidence type="ECO:0000259" key="2">
    <source>
        <dbReference type="Pfam" id="PF00931"/>
    </source>
</evidence>
<sequence>MKKRLNQMKRKFAALVEEEKMYSTLVICDQTSLDGEPGTEMDDDRASQIVSAETSIVGADEQAEKIEGLLCGGATAIGIVGIAGVGKTTLVHQVLNRQRVRHEFSPIIWLCLSDKEKYEFTNSIGISIVRRILDKLRAVDSGNGAIDNLNDAIVEEERDISGLGLERLLARLNRLLSGKRYLIVLDDVWHISEFYSDLGCTIQDRLSYGLPKGSGGAVIVTTRIYQKLLNTWLAEIT</sequence>
<comment type="caution">
    <text evidence="3">The sequence shown here is derived from an EMBL/GenBank/DDBJ whole genome shotgun (WGS) entry which is preliminary data.</text>
</comment>
<dbReference type="InterPro" id="IPR002182">
    <property type="entry name" value="NB-ARC"/>
</dbReference>
<dbReference type="PANTHER" id="PTHR36766">
    <property type="entry name" value="PLANT BROAD-SPECTRUM MILDEW RESISTANCE PROTEIN RPW8"/>
    <property type="match status" value="1"/>
</dbReference>
<dbReference type="STRING" id="74649.A0A2P6S0C6"/>
<accession>A0A2P6S0C6</accession>